<protein>
    <recommendedName>
        <fullName evidence="3">MurNAc-LAA domain-containing protein</fullName>
    </recommendedName>
</protein>
<dbReference type="InterPro" id="IPR036366">
    <property type="entry name" value="PGBDSf"/>
</dbReference>
<feature type="region of interest" description="Disordered" evidence="2">
    <location>
        <begin position="106"/>
        <end position="136"/>
    </location>
</feature>
<dbReference type="GO" id="GO:0009253">
    <property type="term" value="P:peptidoglycan catabolic process"/>
    <property type="evidence" value="ECO:0007669"/>
    <property type="project" value="InterPro"/>
</dbReference>
<comment type="caution">
    <text evidence="4">The sequence shown here is derived from an EMBL/GenBank/DDBJ whole genome shotgun (WGS) entry which is preliminary data.</text>
</comment>
<dbReference type="AlphaFoldDB" id="A0A916W464"/>
<dbReference type="CDD" id="cd02696">
    <property type="entry name" value="MurNAc-LAA"/>
    <property type="match status" value="1"/>
</dbReference>
<dbReference type="Gene3D" id="3.40.630.40">
    <property type="entry name" value="Zn-dependent exopeptidases"/>
    <property type="match status" value="1"/>
</dbReference>
<reference evidence="4" key="1">
    <citation type="journal article" date="2014" name="Int. J. Syst. Evol. Microbiol.">
        <title>Complete genome sequence of Corynebacterium casei LMG S-19264T (=DSM 44701T), isolated from a smear-ripened cheese.</title>
        <authorList>
            <consortium name="US DOE Joint Genome Institute (JGI-PGF)"/>
            <person name="Walter F."/>
            <person name="Albersmeier A."/>
            <person name="Kalinowski J."/>
            <person name="Ruckert C."/>
        </authorList>
    </citation>
    <scope>NUCLEOTIDE SEQUENCE</scope>
    <source>
        <strain evidence="4">CGMCC 1.12408</strain>
    </source>
</reference>
<dbReference type="Pfam" id="PF01471">
    <property type="entry name" value="PG_binding_1"/>
    <property type="match status" value="6"/>
</dbReference>
<dbReference type="PANTHER" id="PTHR30404:SF0">
    <property type="entry name" value="N-ACETYLMURAMOYL-L-ALANINE AMIDASE AMIC"/>
    <property type="match status" value="1"/>
</dbReference>
<dbReference type="Proteomes" id="UP000613512">
    <property type="component" value="Unassembled WGS sequence"/>
</dbReference>
<keyword evidence="1" id="KW-0378">Hydrolase</keyword>
<dbReference type="Gene3D" id="1.10.101.10">
    <property type="entry name" value="PGBD-like superfamily/PGBD"/>
    <property type="match status" value="6"/>
</dbReference>
<dbReference type="InterPro" id="IPR050695">
    <property type="entry name" value="N-acetylmuramoyl_amidase_3"/>
</dbReference>
<dbReference type="SUPFAM" id="SSF47090">
    <property type="entry name" value="PGBD-like"/>
    <property type="match status" value="6"/>
</dbReference>
<evidence type="ECO:0000313" key="5">
    <source>
        <dbReference type="Proteomes" id="UP000613512"/>
    </source>
</evidence>
<dbReference type="InterPro" id="IPR002508">
    <property type="entry name" value="MurNAc-LAA_cat"/>
</dbReference>
<gene>
    <name evidence="4" type="ORF">GCM10008025_05780</name>
</gene>
<dbReference type="EMBL" id="BMEY01000002">
    <property type="protein sequence ID" value="GGA64813.1"/>
    <property type="molecule type" value="Genomic_DNA"/>
</dbReference>
<proteinExistence type="predicted"/>
<sequence>MKMIRSILFVTILLIYSFIISPQIIETEAATNDTVDDNVEGLDVLVDEVEDHADDQEVDMTTDVELVQETTEVEVGLNDNNTDTVIEEQEVPLVDTSKEQVNEIHNNEIQNEEEEELSEEPESDEEEEETYFSRGMTDPRLIEVKKDLAELGFVSWKNEPNGYFGGSTEEAVIAFQQTFGLEPSGIIDDVTLNKLSEVKDNPFRTGKKHEETIVLKEHLAILGYVKWNNPPNNYYGSQTASAVSKFQKDNSLLVTGVVDSITKTKLSEMATGPLQNGMYREDAVAFKENLETLGFIKWKNTPNDFFGSSTEKALLKLQAYYRIPETGVVDQATLTTINEVLASPLQVGNRADAAVQLKLDLETLGYVTWKNAPNTYYGSSTKKAVEAFQRAYKLPVSGIAEEFTLNKVNEILHSPNRFGTREKSNIQLKKNLERLGFVKWKNEPNNYYGSSTEQAVERFQKHFGLPVSGIAEILTLDKMDNVLNSPLQKGIRHADAKQLKKDLDILGYANWKNTPNNYFGDSTEQAVKRFQKDKGLPISGIVDEITLKALNKAKKGIVKIFLDPGHGGKDPGGQGFGLKEKNIVLDIALQTLSYLTSKYVGVDVKISRSTDTFIELEDRSKMANKWGADYFVSFHTNAYLGLSKGFETYIYNGKVSNETKNRQKDIHNYLAKRIDVNDRGMKTANFNVLRNTNMPAILLEYMYIDNKAENKLLASKSYRAYLGRITADAIAHSFGLKKR</sequence>
<evidence type="ECO:0000256" key="1">
    <source>
        <dbReference type="ARBA" id="ARBA00022801"/>
    </source>
</evidence>
<keyword evidence="5" id="KW-1185">Reference proteome</keyword>
<dbReference type="Pfam" id="PF01520">
    <property type="entry name" value="Amidase_3"/>
    <property type="match status" value="1"/>
</dbReference>
<dbReference type="SMART" id="SM00646">
    <property type="entry name" value="Ami_3"/>
    <property type="match status" value="1"/>
</dbReference>
<evidence type="ECO:0000259" key="3">
    <source>
        <dbReference type="SMART" id="SM00646"/>
    </source>
</evidence>
<evidence type="ECO:0000256" key="2">
    <source>
        <dbReference type="SAM" id="MobiDB-lite"/>
    </source>
</evidence>
<organism evidence="4 5">
    <name type="scientific">Ornithinibacillus halotolerans</name>
    <dbReference type="NCBI Taxonomy" id="1274357"/>
    <lineage>
        <taxon>Bacteria</taxon>
        <taxon>Bacillati</taxon>
        <taxon>Bacillota</taxon>
        <taxon>Bacilli</taxon>
        <taxon>Bacillales</taxon>
        <taxon>Bacillaceae</taxon>
        <taxon>Ornithinibacillus</taxon>
    </lineage>
</organism>
<dbReference type="PANTHER" id="PTHR30404">
    <property type="entry name" value="N-ACETYLMURAMOYL-L-ALANINE AMIDASE"/>
    <property type="match status" value="1"/>
</dbReference>
<dbReference type="SUPFAM" id="SSF53187">
    <property type="entry name" value="Zn-dependent exopeptidases"/>
    <property type="match status" value="1"/>
</dbReference>
<feature type="compositionally biased region" description="Acidic residues" evidence="2">
    <location>
        <begin position="110"/>
        <end position="130"/>
    </location>
</feature>
<feature type="domain" description="MurNAc-LAA" evidence="3">
    <location>
        <begin position="620"/>
        <end position="731"/>
    </location>
</feature>
<name>A0A916W464_9BACI</name>
<accession>A0A916W464</accession>
<dbReference type="GO" id="GO:0030288">
    <property type="term" value="C:outer membrane-bounded periplasmic space"/>
    <property type="evidence" value="ECO:0007669"/>
    <property type="project" value="TreeGrafter"/>
</dbReference>
<dbReference type="InterPro" id="IPR002477">
    <property type="entry name" value="Peptidoglycan-bd-like"/>
</dbReference>
<evidence type="ECO:0000313" key="4">
    <source>
        <dbReference type="EMBL" id="GGA64813.1"/>
    </source>
</evidence>
<dbReference type="GO" id="GO:0008745">
    <property type="term" value="F:N-acetylmuramoyl-L-alanine amidase activity"/>
    <property type="evidence" value="ECO:0007669"/>
    <property type="project" value="InterPro"/>
</dbReference>
<reference evidence="4" key="2">
    <citation type="submission" date="2020-09" db="EMBL/GenBank/DDBJ databases">
        <authorList>
            <person name="Sun Q."/>
            <person name="Zhou Y."/>
        </authorList>
    </citation>
    <scope>NUCLEOTIDE SEQUENCE</scope>
    <source>
        <strain evidence="4">CGMCC 1.12408</strain>
    </source>
</reference>
<dbReference type="InterPro" id="IPR036365">
    <property type="entry name" value="PGBD-like_sf"/>
</dbReference>